<dbReference type="Pfam" id="PF07790">
    <property type="entry name" value="Pilin_N"/>
    <property type="match status" value="1"/>
</dbReference>
<dbReference type="AlphaFoldDB" id="A0A644UG42"/>
<comment type="caution">
    <text evidence="3">The sequence shown here is derived from an EMBL/GenBank/DDBJ whole genome shotgun (WGS) entry which is preliminary data.</text>
</comment>
<reference evidence="3" key="1">
    <citation type="submission" date="2019-08" db="EMBL/GenBank/DDBJ databases">
        <authorList>
            <person name="Kucharzyk K."/>
            <person name="Murdoch R.W."/>
            <person name="Higgins S."/>
            <person name="Loffler F."/>
        </authorList>
    </citation>
    <scope>NUCLEOTIDE SEQUENCE</scope>
</reference>
<evidence type="ECO:0000313" key="3">
    <source>
        <dbReference type="EMBL" id="MPL77955.1"/>
    </source>
</evidence>
<feature type="domain" description="Archaeal Type IV pilin N-terminal" evidence="2">
    <location>
        <begin position="7"/>
        <end position="76"/>
    </location>
</feature>
<dbReference type="EMBL" id="VSSQ01000111">
    <property type="protein sequence ID" value="MPL77955.1"/>
    <property type="molecule type" value="Genomic_DNA"/>
</dbReference>
<gene>
    <name evidence="3" type="ORF">SDC9_23816</name>
</gene>
<name>A0A644UG42_9ZZZZ</name>
<keyword evidence="1" id="KW-1133">Transmembrane helix</keyword>
<sequence length="371" mass="38894">MDKRTDSGVSPVIGTFLLLALSVVMITLVTISVMGIMGSYTPVYERSVGFTIDVNSSNDSALITPVSGTDLPFLQSYDVYTDNGHWYSPSPGGVTVDKFNSTVTFINIVGHFPEYVNALVFSGKVAVEGGVIVVVPAGGGYYVVGTDGYNTTTEFADSFNEWYNTYYNTGLNPGDPGYDVVTVSNKDLEFSNENPIIVGDQPIELSPDNIHDLSTGNIKILIKEGGNIVRAPGYYDALLQIGNASDHGVTQVTIEKKAGAPFTLNGSNIDGVTSPLIMVTSKGSLVVQKDATLIVENNLNVNGDGFGGGIYVANNGELVVSGTLRANSNSAKYGGGIYKASGGSVTTQGTGNIIYSGNTAVIAGPNIYNAL</sequence>
<feature type="transmembrane region" description="Helical" evidence="1">
    <location>
        <begin position="12"/>
        <end position="37"/>
    </location>
</feature>
<proteinExistence type="predicted"/>
<dbReference type="InterPro" id="IPR012859">
    <property type="entry name" value="Pilin_N_archaeal"/>
</dbReference>
<protein>
    <recommendedName>
        <fullName evidence="2">Archaeal Type IV pilin N-terminal domain-containing protein</fullName>
    </recommendedName>
</protein>
<keyword evidence="1" id="KW-0472">Membrane</keyword>
<organism evidence="3">
    <name type="scientific">bioreactor metagenome</name>
    <dbReference type="NCBI Taxonomy" id="1076179"/>
    <lineage>
        <taxon>unclassified sequences</taxon>
        <taxon>metagenomes</taxon>
        <taxon>ecological metagenomes</taxon>
    </lineage>
</organism>
<accession>A0A644UG42</accession>
<evidence type="ECO:0000256" key="1">
    <source>
        <dbReference type="SAM" id="Phobius"/>
    </source>
</evidence>
<evidence type="ECO:0000259" key="2">
    <source>
        <dbReference type="Pfam" id="PF07790"/>
    </source>
</evidence>
<keyword evidence="1" id="KW-0812">Transmembrane</keyword>